<keyword evidence="3" id="KW-0862">Zinc</keyword>
<feature type="domain" description="RING-CH-type" evidence="6">
    <location>
        <begin position="80"/>
        <end position="147"/>
    </location>
</feature>
<evidence type="ECO:0000256" key="5">
    <source>
        <dbReference type="SAM" id="Phobius"/>
    </source>
</evidence>
<feature type="transmembrane region" description="Helical" evidence="5">
    <location>
        <begin position="308"/>
        <end position="328"/>
    </location>
</feature>
<dbReference type="SMART" id="SM00744">
    <property type="entry name" value="RINGv"/>
    <property type="match status" value="1"/>
</dbReference>
<keyword evidence="1" id="KW-0479">Metal-binding</keyword>
<dbReference type="Proteomes" id="UP000001876">
    <property type="component" value="Unassembled WGS sequence"/>
</dbReference>
<dbReference type="GeneID" id="9685338"/>
<dbReference type="AlphaFoldDB" id="C1MWC2"/>
<evidence type="ECO:0000313" key="7">
    <source>
        <dbReference type="EMBL" id="EEH56142.1"/>
    </source>
</evidence>
<keyword evidence="2" id="KW-0863">Zinc-finger</keyword>
<dbReference type="Pfam" id="PF12906">
    <property type="entry name" value="RINGv"/>
    <property type="match status" value="1"/>
</dbReference>
<dbReference type="OrthoDB" id="264354at2759"/>
<dbReference type="PANTHER" id="PTHR46347">
    <property type="entry name" value="RING/FYVE/PHD ZINC FINGER SUPERFAMILY PROTEIN"/>
    <property type="match status" value="1"/>
</dbReference>
<evidence type="ECO:0000256" key="2">
    <source>
        <dbReference type="ARBA" id="ARBA00022771"/>
    </source>
</evidence>
<evidence type="ECO:0000256" key="4">
    <source>
        <dbReference type="SAM" id="MobiDB-lite"/>
    </source>
</evidence>
<keyword evidence="5" id="KW-0472">Membrane</keyword>
<dbReference type="InterPro" id="IPR011016">
    <property type="entry name" value="Znf_RING-CH"/>
</dbReference>
<accession>C1MWC2</accession>
<proteinExistence type="predicted"/>
<protein>
    <submittedName>
        <fullName evidence="7">Predicted protein</fullName>
    </submittedName>
</protein>
<gene>
    <name evidence="7" type="ORF">MICPUCDRAFT_59711</name>
</gene>
<dbReference type="SUPFAM" id="SSF57850">
    <property type="entry name" value="RING/U-box"/>
    <property type="match status" value="1"/>
</dbReference>
<dbReference type="CDD" id="cd16495">
    <property type="entry name" value="RING_CH-C4HC3_MARCH"/>
    <property type="match status" value="1"/>
</dbReference>
<feature type="transmembrane region" description="Helical" evidence="5">
    <location>
        <begin position="160"/>
        <end position="183"/>
    </location>
</feature>
<dbReference type="KEGG" id="mpp:MICPUCDRAFT_59711"/>
<evidence type="ECO:0000256" key="1">
    <source>
        <dbReference type="ARBA" id="ARBA00022723"/>
    </source>
</evidence>
<dbReference type="EMBL" id="GG663741">
    <property type="protein sequence ID" value="EEH56142.1"/>
    <property type="molecule type" value="Genomic_DNA"/>
</dbReference>
<keyword evidence="5" id="KW-0812">Transmembrane</keyword>
<evidence type="ECO:0000259" key="6">
    <source>
        <dbReference type="PROSITE" id="PS51292"/>
    </source>
</evidence>
<feature type="compositionally biased region" description="Basic and acidic residues" evidence="4">
    <location>
        <begin position="31"/>
        <end position="47"/>
    </location>
</feature>
<keyword evidence="5" id="KW-1133">Transmembrane helix</keyword>
<dbReference type="PROSITE" id="PS51292">
    <property type="entry name" value="ZF_RING_CH"/>
    <property type="match status" value="1"/>
</dbReference>
<dbReference type="PANTHER" id="PTHR46347:SF1">
    <property type="entry name" value="RING_FYVE_PHD ZINC FINGER SUPERFAMILY PROTEIN"/>
    <property type="match status" value="1"/>
</dbReference>
<organism evidence="8">
    <name type="scientific">Micromonas pusilla (strain CCMP1545)</name>
    <name type="common">Picoplanktonic green alga</name>
    <dbReference type="NCBI Taxonomy" id="564608"/>
    <lineage>
        <taxon>Eukaryota</taxon>
        <taxon>Viridiplantae</taxon>
        <taxon>Chlorophyta</taxon>
        <taxon>Mamiellophyceae</taxon>
        <taxon>Mamiellales</taxon>
        <taxon>Mamiellaceae</taxon>
        <taxon>Micromonas</taxon>
    </lineage>
</organism>
<name>C1MWC2_MICPC</name>
<evidence type="ECO:0000256" key="3">
    <source>
        <dbReference type="ARBA" id="ARBA00022833"/>
    </source>
</evidence>
<dbReference type="eggNOG" id="KOG1609">
    <property type="taxonomic scope" value="Eukaryota"/>
</dbReference>
<dbReference type="RefSeq" id="XP_003060190.1">
    <property type="nucleotide sequence ID" value="XM_003060144.1"/>
</dbReference>
<feature type="transmembrane region" description="Helical" evidence="5">
    <location>
        <begin position="340"/>
        <end position="369"/>
    </location>
</feature>
<dbReference type="Gene3D" id="3.30.40.10">
    <property type="entry name" value="Zinc/RING finger domain, C3HC4 (zinc finger)"/>
    <property type="match status" value="1"/>
</dbReference>
<dbReference type="InterPro" id="IPR013083">
    <property type="entry name" value="Znf_RING/FYVE/PHD"/>
</dbReference>
<sequence>MASVQCEARARDMAGFVADEAAAVRAAQQRARVEAFNRRQRRERGYDDGDGDDDGVRRRTRAASGEHDDETRSGDAASSREREEPPQCRICFAGAEDATRGRLFSPCLCRGSMSHVHVECLNAWRAMSSNASSSARCDACRYVYVLKRARWATRFADPRLATVASVACIALAVVVSGVIARIASARVVAPAFAAAAAALKRTGTGTRTSGVVATLERLGSPRPTHAWRPWYAANGGGFPAGWVEERAAAASTRRALERTSPAHLEFLFYRLAMWTPPWWNPGGAFLDAFTIPRWFLRRAWIADALDALVTGVVLVGVGGAAFDVVGRLRRNFRSELERLAFPLAAMFASHGSPILRVVAIAGLMYVYYITHEIVRSRARTVLTKYGEYISDVRPRGAAEIEAARRGADAAVVADARRRWGARYFEGW</sequence>
<dbReference type="GO" id="GO:0008270">
    <property type="term" value="F:zinc ion binding"/>
    <property type="evidence" value="ECO:0007669"/>
    <property type="project" value="UniProtKB-KW"/>
</dbReference>
<dbReference type="STRING" id="564608.C1MWC2"/>
<feature type="compositionally biased region" description="Basic and acidic residues" evidence="4">
    <location>
        <begin position="64"/>
        <end position="81"/>
    </location>
</feature>
<keyword evidence="8" id="KW-1185">Reference proteome</keyword>
<feature type="region of interest" description="Disordered" evidence="4">
    <location>
        <begin position="29"/>
        <end position="81"/>
    </location>
</feature>
<dbReference type="OMA" id="GYQYNLE"/>
<evidence type="ECO:0000313" key="8">
    <source>
        <dbReference type="Proteomes" id="UP000001876"/>
    </source>
</evidence>
<reference evidence="7 8" key="1">
    <citation type="journal article" date="2009" name="Science">
        <title>Green evolution and dynamic adaptations revealed by genomes of the marine picoeukaryotes Micromonas.</title>
        <authorList>
            <person name="Worden A.Z."/>
            <person name="Lee J.H."/>
            <person name="Mock T."/>
            <person name="Rouze P."/>
            <person name="Simmons M.P."/>
            <person name="Aerts A.L."/>
            <person name="Allen A.E."/>
            <person name="Cuvelier M.L."/>
            <person name="Derelle E."/>
            <person name="Everett M.V."/>
            <person name="Foulon E."/>
            <person name="Grimwood J."/>
            <person name="Gundlach H."/>
            <person name="Henrissat B."/>
            <person name="Napoli C."/>
            <person name="McDonald S.M."/>
            <person name="Parker M.S."/>
            <person name="Rombauts S."/>
            <person name="Salamov A."/>
            <person name="Von Dassow P."/>
            <person name="Badger J.H."/>
            <person name="Coutinho P.M."/>
            <person name="Demir E."/>
            <person name="Dubchak I."/>
            <person name="Gentemann C."/>
            <person name="Eikrem W."/>
            <person name="Gready J.E."/>
            <person name="John U."/>
            <person name="Lanier W."/>
            <person name="Lindquist E.A."/>
            <person name="Lucas S."/>
            <person name="Mayer K.F."/>
            <person name="Moreau H."/>
            <person name="Not F."/>
            <person name="Otillar R."/>
            <person name="Panaud O."/>
            <person name="Pangilinan J."/>
            <person name="Paulsen I."/>
            <person name="Piegu B."/>
            <person name="Poliakov A."/>
            <person name="Robbens S."/>
            <person name="Schmutz J."/>
            <person name="Toulza E."/>
            <person name="Wyss T."/>
            <person name="Zelensky A."/>
            <person name="Zhou K."/>
            <person name="Armbrust E.V."/>
            <person name="Bhattacharya D."/>
            <person name="Goodenough U.W."/>
            <person name="Van de Peer Y."/>
            <person name="Grigoriev I.V."/>
        </authorList>
    </citation>
    <scope>NUCLEOTIDE SEQUENCE [LARGE SCALE GENOMIC DNA]</scope>
    <source>
        <strain evidence="7 8">CCMP1545</strain>
    </source>
</reference>